<dbReference type="InterPro" id="IPR014883">
    <property type="entry name" value="VRR_NUC"/>
</dbReference>
<keyword evidence="13" id="KW-0175">Coiled coil</keyword>
<keyword evidence="15 17" id="KW-0464">Manganese</keyword>
<dbReference type="GO" id="GO:0017108">
    <property type="term" value="F:5'-flap endonuclease activity"/>
    <property type="evidence" value="ECO:0007669"/>
    <property type="project" value="TreeGrafter"/>
</dbReference>
<dbReference type="GO" id="GO:0036297">
    <property type="term" value="P:interstrand cross-link repair"/>
    <property type="evidence" value="ECO:0007669"/>
    <property type="project" value="InterPro"/>
</dbReference>
<dbReference type="GO" id="GO:0005634">
    <property type="term" value="C:nucleus"/>
    <property type="evidence" value="ECO:0007669"/>
    <property type="project" value="UniProtKB-SubCell"/>
</dbReference>
<feature type="domain" description="VRR-NUC" evidence="19">
    <location>
        <begin position="784"/>
        <end position="891"/>
    </location>
</feature>
<keyword evidence="21" id="KW-1185">Reference proteome</keyword>
<evidence type="ECO:0000256" key="4">
    <source>
        <dbReference type="ARBA" id="ARBA00022722"/>
    </source>
</evidence>
<feature type="compositionally biased region" description="Basic residues" evidence="18">
    <location>
        <begin position="1"/>
        <end position="11"/>
    </location>
</feature>
<dbReference type="InterPro" id="IPR049125">
    <property type="entry name" value="FAN1-like_WH"/>
</dbReference>
<comment type="subcellular location">
    <subcellularLocation>
        <location evidence="2 17">Nucleus</location>
    </subcellularLocation>
</comment>
<evidence type="ECO:0000313" key="21">
    <source>
        <dbReference type="Proteomes" id="UP001208570"/>
    </source>
</evidence>
<comment type="function">
    <text evidence="17">Nuclease required for the repair of DNA interstrand cross-links (ICL). Acts as a 5'-3' exonuclease that anchors at a cut end of DNA and cleaves DNA successively at every third nucleotide, allowing to excise an ICL from one strand through flanking incisions.</text>
</comment>
<feature type="region of interest" description="Disordered" evidence="18">
    <location>
        <begin position="158"/>
        <end position="187"/>
    </location>
</feature>
<dbReference type="Gene3D" id="3.40.1350.10">
    <property type="match status" value="1"/>
</dbReference>
<evidence type="ECO:0000256" key="12">
    <source>
        <dbReference type="ARBA" id="ARBA00022842"/>
    </source>
</evidence>
<evidence type="ECO:0000256" key="16">
    <source>
        <dbReference type="ARBA" id="ARBA00023242"/>
    </source>
</evidence>
<dbReference type="Pfam" id="PF08774">
    <property type="entry name" value="VRR_NUC"/>
    <property type="match status" value="1"/>
</dbReference>
<dbReference type="GO" id="GO:0070336">
    <property type="term" value="F:flap-structured DNA binding"/>
    <property type="evidence" value="ECO:0007669"/>
    <property type="project" value="TreeGrafter"/>
</dbReference>
<dbReference type="GO" id="GO:0008409">
    <property type="term" value="F:5'-3' exonuclease activity"/>
    <property type="evidence" value="ECO:0007669"/>
    <property type="project" value="TreeGrafter"/>
</dbReference>
<evidence type="ECO:0000256" key="10">
    <source>
        <dbReference type="ARBA" id="ARBA00022833"/>
    </source>
</evidence>
<evidence type="ECO:0000256" key="3">
    <source>
        <dbReference type="ARBA" id="ARBA00005533"/>
    </source>
</evidence>
<dbReference type="InterPro" id="IPR049126">
    <property type="entry name" value="FAN1-like_TPR"/>
</dbReference>
<dbReference type="Pfam" id="PF21315">
    <property type="entry name" value="FAN1_HTH"/>
    <property type="match status" value="1"/>
</dbReference>
<dbReference type="FunFam" id="3.40.1350.10:FF:000004">
    <property type="entry name" value="Fanconi-associated nuclease"/>
    <property type="match status" value="1"/>
</dbReference>
<evidence type="ECO:0000256" key="2">
    <source>
        <dbReference type="ARBA" id="ARBA00004123"/>
    </source>
</evidence>
<keyword evidence="5 17" id="KW-0479">Metal-binding</keyword>
<organism evidence="20 21">
    <name type="scientific">Paralvinella palmiformis</name>
    <dbReference type="NCBI Taxonomy" id="53620"/>
    <lineage>
        <taxon>Eukaryota</taxon>
        <taxon>Metazoa</taxon>
        <taxon>Spiralia</taxon>
        <taxon>Lophotrochozoa</taxon>
        <taxon>Annelida</taxon>
        <taxon>Polychaeta</taxon>
        <taxon>Sedentaria</taxon>
        <taxon>Canalipalpata</taxon>
        <taxon>Terebellida</taxon>
        <taxon>Terebelliformia</taxon>
        <taxon>Alvinellidae</taxon>
        <taxon>Paralvinella</taxon>
    </lineage>
</organism>
<protein>
    <recommendedName>
        <fullName evidence="17">Fanconi-associated nuclease</fullName>
        <ecNumber evidence="17">3.1.4.1</ecNumber>
    </recommendedName>
</protein>
<comment type="catalytic activity">
    <reaction evidence="1 17">
        <text>Hydrolytically removes 5'-nucleotides successively from the 3'-hydroxy termini of 3'-hydroxy-terminated oligonucleotides.</text>
        <dbReference type="EC" id="3.1.4.1"/>
    </reaction>
</comment>
<keyword evidence="12 17" id="KW-0460">Magnesium</keyword>
<evidence type="ECO:0000256" key="15">
    <source>
        <dbReference type="ARBA" id="ARBA00023211"/>
    </source>
</evidence>
<dbReference type="PANTHER" id="PTHR15749:SF4">
    <property type="entry name" value="FANCONI-ASSOCIATED NUCLEASE 1"/>
    <property type="match status" value="1"/>
</dbReference>
<dbReference type="PANTHER" id="PTHR15749">
    <property type="entry name" value="FANCONI-ASSOCIATED NUCLEASE 1"/>
    <property type="match status" value="1"/>
</dbReference>
<comment type="cofactor">
    <cofactor evidence="17">
        <name>Mg(2+)</name>
        <dbReference type="ChEBI" id="CHEBI:18420"/>
    </cofactor>
    <cofactor evidence="17">
        <name>Mn(2+)</name>
        <dbReference type="ChEBI" id="CHEBI:29035"/>
    </cofactor>
</comment>
<keyword evidence="7 17" id="KW-0227">DNA damage</keyword>
<reference evidence="20" key="1">
    <citation type="journal article" date="2023" name="Mol. Biol. Evol.">
        <title>Third-Generation Sequencing Reveals the Adaptive Role of the Epigenome in Three Deep-Sea Polychaetes.</title>
        <authorList>
            <person name="Perez M."/>
            <person name="Aroh O."/>
            <person name="Sun Y."/>
            <person name="Lan Y."/>
            <person name="Juniper S.K."/>
            <person name="Young C.R."/>
            <person name="Angers B."/>
            <person name="Qian P.Y."/>
        </authorList>
    </citation>
    <scope>NUCLEOTIDE SEQUENCE</scope>
    <source>
        <strain evidence="20">P08H-3</strain>
    </source>
</reference>
<keyword evidence="16 17" id="KW-0539">Nucleus</keyword>
<dbReference type="EMBL" id="JAODUP010000147">
    <property type="protein sequence ID" value="KAK2159734.1"/>
    <property type="molecule type" value="Genomic_DNA"/>
</dbReference>
<sequence>MKAKKSKKSSHKNGSTSPVKNARGQRDIISMFHQQSHGMKKKERSHPAVQDRALICHDALPSTSCRRADKLNMLSLKRRRVCISEDEIPFSEQCDEYSQSMSGSLCAIVHNGDNSEVTTNCVNTENSTDTCFASGGTELSVDASSSEIIDLNCNDEKREKGDTKDLKPRHHSLCLPSDSGAEISEPNTSEISKAGSEVHVHSNSVHPEESGHLEDDKCSLDLAEFPDEDGFEEITGQLVGDQDQTKDEYRVPYYLENFLLIIDTVMKDEYYHSLFDDQDLFHISIFQSLSESCQMLYVRLIQRHHRWLTKHKIQYPKIAPDLSPVLTDLICAGLLLDASCMTDLEDVLIALPAPDVKVLAKTLKLTVTSMQKDDLVSAILQHSQRGGISNFFGGKGAGKATSNMIMKRARNLLGSCYKLDSNVRSVFMRIMILFGLHRTRGEDDDAFGGQQQVFQMLMSSLGHIRYPQYTVSRQSKIFKDRASFLRFIAALQIESEMAELLENKNYEKADLLFKKATCDRKELLEERENLEYERILPEYLRAYTAGAVHIRILSLGVELLQYKRQYKEAVQLLDELIGQDVYHVEYRGRWYDRLALNLDHHLKEHGKALDKITLALSDTSVRTGRRLSLYQRADKICHMACKKRSLLERWTDFEADKYGHVKEAPKAYIQGTRLACGQQGPLYISKEGDNVTLLTRVEDVALAHYKSQGYTEGIHGEGSTFTFLFALCFWDIIFMDDIPDTFYNPYQIYPLDWGSDHFYNSRKAAIDKRLAEIHDASTRKLEKMLQSSWEEHENTFCIGVNWDIFADVDQAKGFVRCLGGSALSGILQRLATNMRYVGGGLPDLAVWNPDKKILKMVEVKGPGDRLSTKQILWLDYLMDLGISAEVCHVQAISTKKLNS</sequence>
<dbReference type="InterPro" id="IPR049132">
    <property type="entry name" value="FAN1-like_euk"/>
</dbReference>
<dbReference type="CDD" id="cd22326">
    <property type="entry name" value="FAN1-like"/>
    <property type="match status" value="1"/>
</dbReference>
<keyword evidence="14 17" id="KW-0234">DNA repair</keyword>
<dbReference type="EC" id="3.1.4.1" evidence="17"/>
<evidence type="ECO:0000256" key="13">
    <source>
        <dbReference type="ARBA" id="ARBA00023054"/>
    </source>
</evidence>
<keyword evidence="11" id="KW-0269">Exonuclease</keyword>
<proteinExistence type="inferred from homology"/>
<dbReference type="InterPro" id="IPR033315">
    <property type="entry name" value="Fan1-like"/>
</dbReference>
<evidence type="ECO:0000256" key="5">
    <source>
        <dbReference type="ARBA" id="ARBA00022723"/>
    </source>
</evidence>
<keyword evidence="9 17" id="KW-0378">Hydrolase</keyword>
<evidence type="ECO:0000256" key="14">
    <source>
        <dbReference type="ARBA" id="ARBA00023204"/>
    </source>
</evidence>
<evidence type="ECO:0000313" key="20">
    <source>
        <dbReference type="EMBL" id="KAK2159734.1"/>
    </source>
</evidence>
<gene>
    <name evidence="20" type="ORF">LSH36_147g03069</name>
</gene>
<dbReference type="GO" id="GO:0004528">
    <property type="term" value="F:phosphodiesterase I activity"/>
    <property type="evidence" value="ECO:0007669"/>
    <property type="project" value="UniProtKB-EC"/>
</dbReference>
<dbReference type="SMART" id="SM00990">
    <property type="entry name" value="VRR_NUC"/>
    <property type="match status" value="1"/>
</dbReference>
<evidence type="ECO:0000256" key="18">
    <source>
        <dbReference type="SAM" id="MobiDB-lite"/>
    </source>
</evidence>
<keyword evidence="4 17" id="KW-0540">Nuclease</keyword>
<feature type="region of interest" description="Disordered" evidence="18">
    <location>
        <begin position="1"/>
        <end position="26"/>
    </location>
</feature>
<keyword evidence="8" id="KW-0863">Zinc-finger</keyword>
<name>A0AAD9JVE6_9ANNE</name>
<dbReference type="InterPro" id="IPR011856">
    <property type="entry name" value="tRNA_endonuc-like_dom_sf"/>
</dbReference>
<dbReference type="Proteomes" id="UP001208570">
    <property type="component" value="Unassembled WGS sequence"/>
</dbReference>
<evidence type="ECO:0000256" key="6">
    <source>
        <dbReference type="ARBA" id="ARBA00022759"/>
    </source>
</evidence>
<evidence type="ECO:0000256" key="9">
    <source>
        <dbReference type="ARBA" id="ARBA00022801"/>
    </source>
</evidence>
<evidence type="ECO:0000256" key="1">
    <source>
        <dbReference type="ARBA" id="ARBA00000983"/>
    </source>
</evidence>
<keyword evidence="6" id="KW-0255">Endonuclease</keyword>
<comment type="similarity">
    <text evidence="3 17">Belongs to the FAN1 family.</text>
</comment>
<keyword evidence="10" id="KW-0862">Zinc</keyword>
<evidence type="ECO:0000256" key="7">
    <source>
        <dbReference type="ARBA" id="ARBA00022763"/>
    </source>
</evidence>
<dbReference type="AlphaFoldDB" id="A0AAD9JVE6"/>
<accession>A0AAD9JVE6</accession>
<comment type="caution">
    <text evidence="20">The sequence shown here is derived from an EMBL/GenBank/DDBJ whole genome shotgun (WGS) entry which is preliminary data.</text>
</comment>
<evidence type="ECO:0000256" key="11">
    <source>
        <dbReference type="ARBA" id="ARBA00022839"/>
    </source>
</evidence>
<evidence type="ECO:0000259" key="19">
    <source>
        <dbReference type="SMART" id="SM00990"/>
    </source>
</evidence>
<dbReference type="GO" id="GO:0008270">
    <property type="term" value="F:zinc ion binding"/>
    <property type="evidence" value="ECO:0007669"/>
    <property type="project" value="UniProtKB-KW"/>
</dbReference>
<dbReference type="Pfam" id="PF21170">
    <property type="entry name" value="FAN1_TPR"/>
    <property type="match status" value="1"/>
</dbReference>
<evidence type="ECO:0000256" key="8">
    <source>
        <dbReference type="ARBA" id="ARBA00022771"/>
    </source>
</evidence>
<evidence type="ECO:0000256" key="17">
    <source>
        <dbReference type="RuleBase" id="RU365033"/>
    </source>
</evidence>